<dbReference type="SMART" id="SM00073">
    <property type="entry name" value="HPT"/>
    <property type="match status" value="1"/>
</dbReference>
<keyword evidence="4" id="KW-0808">Transferase</keyword>
<dbReference type="AlphaFoldDB" id="A0A2P4EWM1"/>
<evidence type="ECO:0000313" key="5">
    <source>
        <dbReference type="Proteomes" id="UP000243451"/>
    </source>
</evidence>
<feature type="modified residue" description="Phosphohistidine" evidence="2">
    <location>
        <position position="73"/>
    </location>
</feature>
<dbReference type="GO" id="GO:0000160">
    <property type="term" value="P:phosphorelay signal transduction system"/>
    <property type="evidence" value="ECO:0007669"/>
    <property type="project" value="UniProtKB-KW"/>
</dbReference>
<dbReference type="Proteomes" id="UP000243451">
    <property type="component" value="Unassembled WGS sequence"/>
</dbReference>
<protein>
    <submittedName>
        <fullName evidence="4">Histidine kinase</fullName>
    </submittedName>
</protein>
<organism evidence="4 5">
    <name type="scientific">Halopseudomonas oceani</name>
    <dbReference type="NCBI Taxonomy" id="1708783"/>
    <lineage>
        <taxon>Bacteria</taxon>
        <taxon>Pseudomonadati</taxon>
        <taxon>Pseudomonadota</taxon>
        <taxon>Gammaproteobacteria</taxon>
        <taxon>Pseudomonadales</taxon>
        <taxon>Pseudomonadaceae</taxon>
        <taxon>Halopseudomonas</taxon>
    </lineage>
</organism>
<evidence type="ECO:0000313" key="4">
    <source>
        <dbReference type="EMBL" id="POB04329.1"/>
    </source>
</evidence>
<dbReference type="OrthoDB" id="9131849at2"/>
<gene>
    <name evidence="4" type="ORF">C1949_07885</name>
</gene>
<keyword evidence="5" id="KW-1185">Reference proteome</keyword>
<proteinExistence type="predicted"/>
<dbReference type="GO" id="GO:0004672">
    <property type="term" value="F:protein kinase activity"/>
    <property type="evidence" value="ECO:0007669"/>
    <property type="project" value="UniProtKB-ARBA"/>
</dbReference>
<dbReference type="Gene3D" id="1.20.120.160">
    <property type="entry name" value="HPT domain"/>
    <property type="match status" value="1"/>
</dbReference>
<dbReference type="EMBL" id="PPSK01000005">
    <property type="protein sequence ID" value="POB04329.1"/>
    <property type="molecule type" value="Genomic_DNA"/>
</dbReference>
<dbReference type="PROSITE" id="PS50894">
    <property type="entry name" value="HPT"/>
    <property type="match status" value="1"/>
</dbReference>
<accession>A0A2P4EWM1</accession>
<name>A0A2P4EWM1_9GAMM</name>
<comment type="caution">
    <text evidence="4">The sequence shown here is derived from an EMBL/GenBank/DDBJ whole genome shotgun (WGS) entry which is preliminary data.</text>
</comment>
<dbReference type="SUPFAM" id="SSF47226">
    <property type="entry name" value="Histidine-containing phosphotransfer domain, HPT domain"/>
    <property type="match status" value="1"/>
</dbReference>
<keyword evidence="1" id="KW-0902">Two-component regulatory system</keyword>
<keyword evidence="2" id="KW-0597">Phosphoprotein</keyword>
<evidence type="ECO:0000256" key="2">
    <source>
        <dbReference type="PROSITE-ProRule" id="PRU00110"/>
    </source>
</evidence>
<dbReference type="InterPro" id="IPR036641">
    <property type="entry name" value="HPT_dom_sf"/>
</dbReference>
<keyword evidence="4" id="KW-0418">Kinase</keyword>
<dbReference type="Pfam" id="PF01627">
    <property type="entry name" value="Hpt"/>
    <property type="match status" value="1"/>
</dbReference>
<reference evidence="4 5" key="1">
    <citation type="submission" date="2018-01" db="EMBL/GenBank/DDBJ databases">
        <title>Draft genome of the type strain Pseudomonas oceani DSM 100277 isolated from the deep water in Okinawa trough, northwestern Pacific Ocean.</title>
        <authorList>
            <person name="Gomila M."/>
            <person name="Mulet M."/>
            <person name="Garcia-Valdes E."/>
            <person name="Lalucat J."/>
        </authorList>
    </citation>
    <scope>NUCLEOTIDE SEQUENCE [LARGE SCALE GENOMIC DNA]</scope>
    <source>
        <strain evidence="4 5">DSM 100277</strain>
    </source>
</reference>
<evidence type="ECO:0000256" key="1">
    <source>
        <dbReference type="ARBA" id="ARBA00023012"/>
    </source>
</evidence>
<sequence length="125" mass="13462">MTVDSASADKDLRAMADRKPDIDLNVQQGLRELMQDDYALLLETFLADADNRLRQLHDALGKGDMDAFRQAAHSFKGSCGNMGALALEQACLEAEGAGVVGDRQAASVLLADIEQAFTRLKPLLG</sequence>
<evidence type="ECO:0000259" key="3">
    <source>
        <dbReference type="PROSITE" id="PS50894"/>
    </source>
</evidence>
<dbReference type="InterPro" id="IPR008207">
    <property type="entry name" value="Sig_transdc_His_kin_Hpt_dom"/>
</dbReference>
<feature type="domain" description="HPt" evidence="3">
    <location>
        <begin position="34"/>
        <end position="125"/>
    </location>
</feature>
<dbReference type="CDD" id="cd00088">
    <property type="entry name" value="HPT"/>
    <property type="match status" value="1"/>
</dbReference>